<comment type="caution">
    <text evidence="3">The sequence shown here is derived from an EMBL/GenBank/DDBJ whole genome shotgun (WGS) entry which is preliminary data.</text>
</comment>
<protein>
    <submittedName>
        <fullName evidence="3">Uncharacterized protein</fullName>
    </submittedName>
</protein>
<evidence type="ECO:0000313" key="3">
    <source>
        <dbReference type="EMBL" id="KAK2146660.1"/>
    </source>
</evidence>
<feature type="compositionally biased region" description="Basic and acidic residues" evidence="2">
    <location>
        <begin position="77"/>
        <end position="90"/>
    </location>
</feature>
<name>A0AAD9J6N7_9ANNE</name>
<gene>
    <name evidence="3" type="ORF">LSH36_591g01147</name>
</gene>
<feature type="compositionally biased region" description="Acidic residues" evidence="2">
    <location>
        <begin position="439"/>
        <end position="448"/>
    </location>
</feature>
<feature type="coiled-coil region" evidence="1">
    <location>
        <begin position="180"/>
        <end position="207"/>
    </location>
</feature>
<feature type="region of interest" description="Disordered" evidence="2">
    <location>
        <begin position="1"/>
        <end position="43"/>
    </location>
</feature>
<evidence type="ECO:0000256" key="2">
    <source>
        <dbReference type="SAM" id="MobiDB-lite"/>
    </source>
</evidence>
<feature type="compositionally biased region" description="Basic and acidic residues" evidence="2">
    <location>
        <begin position="449"/>
        <end position="465"/>
    </location>
</feature>
<keyword evidence="4" id="KW-1185">Reference proteome</keyword>
<feature type="compositionally biased region" description="Basic and acidic residues" evidence="2">
    <location>
        <begin position="269"/>
        <end position="288"/>
    </location>
</feature>
<dbReference type="AlphaFoldDB" id="A0AAD9J6N7"/>
<feature type="compositionally biased region" description="Basic and acidic residues" evidence="2">
    <location>
        <begin position="25"/>
        <end position="43"/>
    </location>
</feature>
<feature type="compositionally biased region" description="Acidic residues" evidence="2">
    <location>
        <begin position="346"/>
        <end position="366"/>
    </location>
</feature>
<feature type="region of interest" description="Disordered" evidence="2">
    <location>
        <begin position="72"/>
        <end position="117"/>
    </location>
</feature>
<organism evidence="3 4">
    <name type="scientific">Paralvinella palmiformis</name>
    <dbReference type="NCBI Taxonomy" id="53620"/>
    <lineage>
        <taxon>Eukaryota</taxon>
        <taxon>Metazoa</taxon>
        <taxon>Spiralia</taxon>
        <taxon>Lophotrochozoa</taxon>
        <taxon>Annelida</taxon>
        <taxon>Polychaeta</taxon>
        <taxon>Sedentaria</taxon>
        <taxon>Canalipalpata</taxon>
        <taxon>Terebellida</taxon>
        <taxon>Terebelliformia</taxon>
        <taxon>Alvinellidae</taxon>
        <taxon>Paralvinella</taxon>
    </lineage>
</organism>
<feature type="region of interest" description="Disordered" evidence="2">
    <location>
        <begin position="323"/>
        <end position="366"/>
    </location>
</feature>
<evidence type="ECO:0000313" key="4">
    <source>
        <dbReference type="Proteomes" id="UP001208570"/>
    </source>
</evidence>
<dbReference type="EMBL" id="JAODUP010000591">
    <property type="protein sequence ID" value="KAK2146660.1"/>
    <property type="molecule type" value="Genomic_DNA"/>
</dbReference>
<keyword evidence="1" id="KW-0175">Coiled coil</keyword>
<feature type="compositionally biased region" description="Basic and acidic residues" evidence="2">
    <location>
        <begin position="395"/>
        <end position="405"/>
    </location>
</feature>
<sequence>MKAAPMSVDGQLDVTAEEIVRSPSPRRDLPNLEESAKFQNDENTAKELEELSKTGHIVLPAAPVVAKVTEDLNTATNDKEQIADQEKESVDDINESVELPTSKRQFPTSGGFPASNRQLPVLPTGFDDLSAYPGQLDVDLSPRAVAEYLLVTADFSGFDQALDDLLETGILSSSEIQQYKDSVSREYENLLQQVSQAESEYLQELSRVSPMDYFNTIQKPVRLYPEYPYNQNSLEYSDVDLDSYRDQMPSLLKYGDQVVQNYQQDVPDYQDKSDQQVPDERLVEKEPSLGDILNDMLNEYYGDQTRGGQDVEYDIEVPEDISNYESVNDGDDIGDNSNTNDNDNNNNEDDHDNDDHNDGDDDDDDDEIKQFMAYLQQTLVSEQAGAGIIEIPDAADERKKPEKTEQIGGSDGDVARELDDLSLSEGEDGQQQQRHREEDEQQQEEEEHSGEIDQREAAVAKSDSS</sequence>
<accession>A0AAD9J6N7</accession>
<reference evidence="3" key="1">
    <citation type="journal article" date="2023" name="Mol. Biol. Evol.">
        <title>Third-Generation Sequencing Reveals the Adaptive Role of the Epigenome in Three Deep-Sea Polychaetes.</title>
        <authorList>
            <person name="Perez M."/>
            <person name="Aroh O."/>
            <person name="Sun Y."/>
            <person name="Lan Y."/>
            <person name="Juniper S.K."/>
            <person name="Young C.R."/>
            <person name="Angers B."/>
            <person name="Qian P.Y."/>
        </authorList>
    </citation>
    <scope>NUCLEOTIDE SEQUENCE</scope>
    <source>
        <strain evidence="3">P08H-3</strain>
    </source>
</reference>
<dbReference type="Proteomes" id="UP001208570">
    <property type="component" value="Unassembled WGS sequence"/>
</dbReference>
<feature type="compositionally biased region" description="Low complexity" evidence="2">
    <location>
        <begin position="335"/>
        <end position="345"/>
    </location>
</feature>
<feature type="region of interest" description="Disordered" evidence="2">
    <location>
        <begin position="268"/>
        <end position="288"/>
    </location>
</feature>
<feature type="region of interest" description="Disordered" evidence="2">
    <location>
        <begin position="392"/>
        <end position="465"/>
    </location>
</feature>
<proteinExistence type="predicted"/>
<evidence type="ECO:0000256" key="1">
    <source>
        <dbReference type="SAM" id="Coils"/>
    </source>
</evidence>